<keyword evidence="4" id="KW-0521">NADP</keyword>
<gene>
    <name evidence="8" type="ORF">DXG03_009221</name>
</gene>
<proteinExistence type="inferred from homology"/>
<organism evidence="8 9">
    <name type="scientific">Asterophora parasitica</name>
    <dbReference type="NCBI Taxonomy" id="117018"/>
    <lineage>
        <taxon>Eukaryota</taxon>
        <taxon>Fungi</taxon>
        <taxon>Dikarya</taxon>
        <taxon>Basidiomycota</taxon>
        <taxon>Agaricomycotina</taxon>
        <taxon>Agaricomycetes</taxon>
        <taxon>Agaricomycetidae</taxon>
        <taxon>Agaricales</taxon>
        <taxon>Tricholomatineae</taxon>
        <taxon>Lyophyllaceae</taxon>
        <taxon>Asterophora</taxon>
    </lineage>
</organism>
<evidence type="ECO:0000256" key="1">
    <source>
        <dbReference type="ARBA" id="ARBA00004883"/>
    </source>
</evidence>
<comment type="similarity">
    <text evidence="2">Belongs to the NAD(P)-dependent epimerase/dehydratase family. Fucose synthase subfamily.</text>
</comment>
<sequence length="403" mass="45678">MASVILVTGGTGLVGKAIQHVIDTEPAGSRFGKKGGETWIFASSSEADLRDPEQTRKLYEKYKPTHVIHLAALVGGLFKNMKYKLTFLRENILINDNILHTSYTHQTQKLISCLSTCVFPDKVEYPLDENKIHSGPPHESNFGYAHAKRMVDVQNQCVCILKAHGSTNPSTSAYKEEFGCNFTSAIPTNVFGPHDNFDLEDSHVIPGLIHKCYLAKKNGTSFIVAGTGKPLRQFIYSYDLAKLFIWMLREYDDVEPVILSVGEDEEVSIKHVADAIVKAVGFQGDYSVSCLFSLYLYHRFDEEVLPQFDTTRADGQFRKPASNRKLLNLVGDFQFTPFEDGIPFTSDYVPNSDELSASFGYHCEMVPRELRQREDREEVNRIARHWIYRHVNSIELNMTFIET</sequence>
<dbReference type="InterPro" id="IPR036291">
    <property type="entry name" value="NAD(P)-bd_dom_sf"/>
</dbReference>
<dbReference type="InterPro" id="IPR001509">
    <property type="entry name" value="Epimerase_deHydtase"/>
</dbReference>
<evidence type="ECO:0000313" key="8">
    <source>
        <dbReference type="EMBL" id="KAG5644006.1"/>
    </source>
</evidence>
<dbReference type="Proteomes" id="UP000775547">
    <property type="component" value="Unassembled WGS sequence"/>
</dbReference>
<accession>A0A9P7K9Z1</accession>
<evidence type="ECO:0000256" key="6">
    <source>
        <dbReference type="ARBA" id="ARBA00023235"/>
    </source>
</evidence>
<dbReference type="Pfam" id="PF01370">
    <property type="entry name" value="Epimerase"/>
    <property type="match status" value="2"/>
</dbReference>
<dbReference type="GO" id="GO:0016853">
    <property type="term" value="F:isomerase activity"/>
    <property type="evidence" value="ECO:0007669"/>
    <property type="project" value="UniProtKB-KW"/>
</dbReference>
<evidence type="ECO:0000256" key="5">
    <source>
        <dbReference type="ARBA" id="ARBA00023002"/>
    </source>
</evidence>
<dbReference type="AlphaFoldDB" id="A0A9P7K9Z1"/>
<reference evidence="8" key="2">
    <citation type="submission" date="2021-10" db="EMBL/GenBank/DDBJ databases">
        <title>Phylogenomics reveals ancestral predisposition of the termite-cultivated fungus Termitomyces towards a domesticated lifestyle.</title>
        <authorList>
            <person name="Auxier B."/>
            <person name="Grum-Grzhimaylo A."/>
            <person name="Cardenas M.E."/>
            <person name="Lodge J.D."/>
            <person name="Laessoe T."/>
            <person name="Pedersen O."/>
            <person name="Smith M.E."/>
            <person name="Kuyper T.W."/>
            <person name="Franco-Molano E.A."/>
            <person name="Baroni T.J."/>
            <person name="Aanen D.K."/>
        </authorList>
    </citation>
    <scope>NUCLEOTIDE SEQUENCE</scope>
    <source>
        <strain evidence="8">AP01</strain>
        <tissue evidence="8">Mycelium</tissue>
    </source>
</reference>
<dbReference type="InterPro" id="IPR028614">
    <property type="entry name" value="GDP_fucose/colitose_synth"/>
</dbReference>
<dbReference type="PANTHER" id="PTHR43238:SF1">
    <property type="entry name" value="GDP-L-FUCOSE SYNTHASE"/>
    <property type="match status" value="1"/>
</dbReference>
<evidence type="ECO:0000256" key="4">
    <source>
        <dbReference type="ARBA" id="ARBA00022857"/>
    </source>
</evidence>
<evidence type="ECO:0000256" key="3">
    <source>
        <dbReference type="ARBA" id="ARBA00012371"/>
    </source>
</evidence>
<keyword evidence="6" id="KW-0413">Isomerase</keyword>
<dbReference type="SUPFAM" id="SSF51735">
    <property type="entry name" value="NAD(P)-binding Rossmann-fold domains"/>
    <property type="match status" value="1"/>
</dbReference>
<dbReference type="OrthoDB" id="202470at2759"/>
<feature type="domain" description="NAD-dependent epimerase/dehydratase" evidence="7">
    <location>
        <begin position="172"/>
        <end position="262"/>
    </location>
</feature>
<dbReference type="EC" id="1.1.1.271" evidence="3"/>
<dbReference type="Gene3D" id="3.90.25.10">
    <property type="entry name" value="UDP-galactose 4-epimerase, domain 1"/>
    <property type="match status" value="1"/>
</dbReference>
<dbReference type="PANTHER" id="PTHR43238">
    <property type="entry name" value="GDP-L-FUCOSE SYNTHASE"/>
    <property type="match status" value="1"/>
</dbReference>
<feature type="domain" description="NAD-dependent epimerase/dehydratase" evidence="7">
    <location>
        <begin position="5"/>
        <end position="153"/>
    </location>
</feature>
<evidence type="ECO:0000256" key="2">
    <source>
        <dbReference type="ARBA" id="ARBA00005959"/>
    </source>
</evidence>
<evidence type="ECO:0000313" key="9">
    <source>
        <dbReference type="Proteomes" id="UP000775547"/>
    </source>
</evidence>
<comment type="pathway">
    <text evidence="1">Nucleotide-sugar biosynthesis; GDP-L-fucose biosynthesis via de novo pathway; GDP-L-fucose from GDP-alpha-D-mannose: step 2/2.</text>
</comment>
<dbReference type="GO" id="GO:0050577">
    <property type="term" value="F:GDP-L-fucose synthase activity"/>
    <property type="evidence" value="ECO:0007669"/>
    <property type="project" value="UniProtKB-EC"/>
</dbReference>
<evidence type="ECO:0000259" key="7">
    <source>
        <dbReference type="Pfam" id="PF01370"/>
    </source>
</evidence>
<name>A0A9P7K9Z1_9AGAR</name>
<dbReference type="Gene3D" id="3.40.50.720">
    <property type="entry name" value="NAD(P)-binding Rossmann-like Domain"/>
    <property type="match status" value="1"/>
</dbReference>
<keyword evidence="5" id="KW-0560">Oxidoreductase</keyword>
<keyword evidence="9" id="KW-1185">Reference proteome</keyword>
<dbReference type="CDD" id="cd05239">
    <property type="entry name" value="GDP_FS_SDR_e"/>
    <property type="match status" value="1"/>
</dbReference>
<protein>
    <recommendedName>
        <fullName evidence="3">GDP-L-fucose synthase</fullName>
        <ecNumber evidence="3">1.1.1.271</ecNumber>
    </recommendedName>
</protein>
<comment type="caution">
    <text evidence="8">The sequence shown here is derived from an EMBL/GenBank/DDBJ whole genome shotgun (WGS) entry which is preliminary data.</text>
</comment>
<dbReference type="EMBL" id="JABCKV010000086">
    <property type="protein sequence ID" value="KAG5644006.1"/>
    <property type="molecule type" value="Genomic_DNA"/>
</dbReference>
<reference evidence="8" key="1">
    <citation type="submission" date="2020-07" db="EMBL/GenBank/DDBJ databases">
        <authorList>
            <person name="Nieuwenhuis M."/>
            <person name="Van De Peppel L.J.J."/>
        </authorList>
    </citation>
    <scope>NUCLEOTIDE SEQUENCE</scope>
    <source>
        <strain evidence="8">AP01</strain>
        <tissue evidence="8">Mycelium</tissue>
    </source>
</reference>